<dbReference type="Gene3D" id="3.90.1150.10">
    <property type="entry name" value="Aspartate Aminotransferase, domain 1"/>
    <property type="match status" value="1"/>
</dbReference>
<dbReference type="GO" id="GO:0016594">
    <property type="term" value="F:glycine binding"/>
    <property type="evidence" value="ECO:0007669"/>
    <property type="project" value="TreeGrafter"/>
</dbReference>
<dbReference type="Pfam" id="PF21478">
    <property type="entry name" value="GcvP2_C"/>
    <property type="match status" value="1"/>
</dbReference>
<dbReference type="InterPro" id="IPR049316">
    <property type="entry name" value="GDC-P_C"/>
</dbReference>
<dbReference type="InterPro" id="IPR015424">
    <property type="entry name" value="PyrdxlP-dep_Trfase"/>
</dbReference>
<evidence type="ECO:0000313" key="3">
    <source>
        <dbReference type="EMBL" id="KAJ5537708.1"/>
    </source>
</evidence>
<sequence length="189" mass="21660">MMGDRGLTHATKITILNANYIMSQLKPHYPILYTNEHGRCAHEFILDVRGFKETCGIEAIDIAKRLQDYGFHAPTMSWPVANTLMIEPTESESKEELDRFINALISIRAEIAEVESGKQPREGNVLKNSPHTQRDLLTTEWDRPYTREQAAYPQSWLLEKKFWPSVTRVDDAFGDQNLFCTCGPVDETE</sequence>
<dbReference type="SUPFAM" id="SSF53383">
    <property type="entry name" value="PLP-dependent transferases"/>
    <property type="match status" value="1"/>
</dbReference>
<evidence type="ECO:0000256" key="1">
    <source>
        <dbReference type="ARBA" id="ARBA00022898"/>
    </source>
</evidence>
<comment type="caution">
    <text evidence="3">The sequence shown here is derived from an EMBL/GenBank/DDBJ whole genome shotgun (WGS) entry which is preliminary data.</text>
</comment>
<gene>
    <name evidence="3" type="ORF">N7494_007187</name>
</gene>
<dbReference type="GO" id="GO:0004375">
    <property type="term" value="F:glycine dehydrogenase (decarboxylating) activity"/>
    <property type="evidence" value="ECO:0007669"/>
    <property type="project" value="InterPro"/>
</dbReference>
<dbReference type="GO" id="GO:0005739">
    <property type="term" value="C:mitochondrion"/>
    <property type="evidence" value="ECO:0007669"/>
    <property type="project" value="TreeGrafter"/>
</dbReference>
<dbReference type="InterPro" id="IPR020581">
    <property type="entry name" value="GDC_P"/>
</dbReference>
<accession>A0AAD6CS70</accession>
<evidence type="ECO:0000313" key="4">
    <source>
        <dbReference type="Proteomes" id="UP001220324"/>
    </source>
</evidence>
<evidence type="ECO:0000259" key="2">
    <source>
        <dbReference type="Pfam" id="PF21478"/>
    </source>
</evidence>
<name>A0AAD6CS70_9EURO</name>
<dbReference type="PANTHER" id="PTHR11773:SF1">
    <property type="entry name" value="GLYCINE DEHYDROGENASE (DECARBOXYLATING), MITOCHONDRIAL"/>
    <property type="match status" value="1"/>
</dbReference>
<keyword evidence="1" id="KW-0663">Pyridoxal phosphate</keyword>
<reference evidence="3 4" key="1">
    <citation type="journal article" date="2023" name="IMA Fungus">
        <title>Comparative genomic study of the Penicillium genus elucidates a diverse pangenome and 15 lateral gene transfer events.</title>
        <authorList>
            <person name="Petersen C."/>
            <person name="Sorensen T."/>
            <person name="Nielsen M.R."/>
            <person name="Sondergaard T.E."/>
            <person name="Sorensen J.L."/>
            <person name="Fitzpatrick D.A."/>
            <person name="Frisvad J.C."/>
            <person name="Nielsen K.L."/>
        </authorList>
    </citation>
    <scope>NUCLEOTIDE SEQUENCE [LARGE SCALE GENOMIC DNA]</scope>
    <source>
        <strain evidence="3 4">IBT 35679</strain>
    </source>
</reference>
<dbReference type="Proteomes" id="UP001220324">
    <property type="component" value="Unassembled WGS sequence"/>
</dbReference>
<organism evidence="3 4">
    <name type="scientific">Penicillium frequentans</name>
    <dbReference type="NCBI Taxonomy" id="3151616"/>
    <lineage>
        <taxon>Eukaryota</taxon>
        <taxon>Fungi</taxon>
        <taxon>Dikarya</taxon>
        <taxon>Ascomycota</taxon>
        <taxon>Pezizomycotina</taxon>
        <taxon>Eurotiomycetes</taxon>
        <taxon>Eurotiomycetidae</taxon>
        <taxon>Eurotiales</taxon>
        <taxon>Aspergillaceae</taxon>
        <taxon>Penicillium</taxon>
    </lineage>
</organism>
<dbReference type="GO" id="GO:0005960">
    <property type="term" value="C:glycine cleavage complex"/>
    <property type="evidence" value="ECO:0007669"/>
    <property type="project" value="TreeGrafter"/>
</dbReference>
<dbReference type="EMBL" id="JAQIZZ010000006">
    <property type="protein sequence ID" value="KAJ5537708.1"/>
    <property type="molecule type" value="Genomic_DNA"/>
</dbReference>
<dbReference type="FunFam" id="3.90.1150.10:FF:000007">
    <property type="entry name" value="Glycine dehydrogenase (decarboxylating), mitochondrial"/>
    <property type="match status" value="1"/>
</dbReference>
<protein>
    <recommendedName>
        <fullName evidence="2">Glycine dehydrogenase C-terminal domain-containing protein</fullName>
    </recommendedName>
</protein>
<dbReference type="AlphaFoldDB" id="A0AAD6CS70"/>
<feature type="domain" description="Glycine dehydrogenase C-terminal" evidence="2">
    <location>
        <begin position="10"/>
        <end position="131"/>
    </location>
</feature>
<dbReference type="PANTHER" id="PTHR11773">
    <property type="entry name" value="GLYCINE DEHYDROGENASE, DECARBOXYLATING"/>
    <property type="match status" value="1"/>
</dbReference>
<proteinExistence type="predicted"/>
<dbReference type="InterPro" id="IPR015422">
    <property type="entry name" value="PyrdxlP-dep_Trfase_small"/>
</dbReference>
<dbReference type="GO" id="GO:0030170">
    <property type="term" value="F:pyridoxal phosphate binding"/>
    <property type="evidence" value="ECO:0007669"/>
    <property type="project" value="TreeGrafter"/>
</dbReference>
<dbReference type="GO" id="GO:0019464">
    <property type="term" value="P:glycine decarboxylation via glycine cleavage system"/>
    <property type="evidence" value="ECO:0007669"/>
    <property type="project" value="TreeGrafter"/>
</dbReference>
<keyword evidence="4" id="KW-1185">Reference proteome</keyword>